<protein>
    <submittedName>
        <fullName evidence="3">Ankyrin repeat family protein</fullName>
    </submittedName>
</protein>
<dbReference type="SMART" id="SM00248">
    <property type="entry name" value="ANK"/>
    <property type="match status" value="3"/>
</dbReference>
<dbReference type="RefSeq" id="WP_012151919.1">
    <property type="nucleotide sequence ID" value="NZ_LAOI01000001.1"/>
</dbReference>
<evidence type="ECO:0000313" key="4">
    <source>
        <dbReference type="Proteomes" id="UP000033661"/>
    </source>
</evidence>
<dbReference type="AlphaFoldDB" id="A0A0F3QBY6"/>
<evidence type="ECO:0000313" key="3">
    <source>
        <dbReference type="EMBL" id="KJV89666.1"/>
    </source>
</evidence>
<keyword evidence="1" id="KW-0677">Repeat</keyword>
<keyword evidence="2" id="KW-0040">ANK repeat</keyword>
<keyword evidence="4" id="KW-1185">Reference proteome</keyword>
<dbReference type="InterPro" id="IPR036770">
    <property type="entry name" value="Ankyrin_rpt-contain_sf"/>
</dbReference>
<dbReference type="Pfam" id="PF12796">
    <property type="entry name" value="Ank_2"/>
    <property type="match status" value="1"/>
</dbReference>
<dbReference type="PANTHER" id="PTHR24198">
    <property type="entry name" value="ANKYRIN REPEAT AND PROTEIN KINASE DOMAIN-CONTAINING PROTEIN"/>
    <property type="match status" value="1"/>
</dbReference>
<evidence type="ECO:0000256" key="2">
    <source>
        <dbReference type="ARBA" id="ARBA00023043"/>
    </source>
</evidence>
<sequence length="250" mass="28499">MPKTINNYNRFLPVVHFSQTELEESLCNAVIHNDKKAAEIAIFKLNISDNFTSDLRTNKSYIDDTHNIFIGDSLPLVAVKNNNLDMLKMLLSCGFEPNTPAAANCYTPLWYATYKGYTNSVRKLLEYPINNINETFGKETPLKSALIHKHTEIAKLLIDKINPDKFLFNGVENIALLAHDQFMFIINEISTDKKISLFKLCSKNITEHQDFILFGKGEAEINNMHINNTYMLDYLDNNHDDSTTIIGSID</sequence>
<comment type="caution">
    <text evidence="3">The sequence shown here is derived from an EMBL/GenBank/DDBJ whole genome shotgun (WGS) entry which is preliminary data.</text>
</comment>
<dbReference type="EMBL" id="LAOI01000001">
    <property type="protein sequence ID" value="KJV89666.1"/>
    <property type="molecule type" value="Genomic_DNA"/>
</dbReference>
<dbReference type="Proteomes" id="UP000033661">
    <property type="component" value="Unassembled WGS sequence"/>
</dbReference>
<proteinExistence type="predicted"/>
<dbReference type="InterPro" id="IPR002110">
    <property type="entry name" value="Ankyrin_rpt"/>
</dbReference>
<evidence type="ECO:0000256" key="1">
    <source>
        <dbReference type="ARBA" id="ARBA00022737"/>
    </source>
</evidence>
<dbReference type="PANTHER" id="PTHR24198:SF165">
    <property type="entry name" value="ANKYRIN REPEAT-CONTAINING PROTEIN-RELATED"/>
    <property type="match status" value="1"/>
</dbReference>
<gene>
    <name evidence="3" type="ORF">RBEAN4_0647</name>
</gene>
<dbReference type="Gene3D" id="1.25.40.20">
    <property type="entry name" value="Ankyrin repeat-containing domain"/>
    <property type="match status" value="1"/>
</dbReference>
<accession>A0A0F3QBY6</accession>
<name>A0A0F3QBY6_RICBE</name>
<organism evidence="3 4">
    <name type="scientific">Rickettsia bellii str. RML An4</name>
    <dbReference type="NCBI Taxonomy" id="1359193"/>
    <lineage>
        <taxon>Bacteria</taxon>
        <taxon>Pseudomonadati</taxon>
        <taxon>Pseudomonadota</taxon>
        <taxon>Alphaproteobacteria</taxon>
        <taxon>Rickettsiales</taxon>
        <taxon>Rickettsiaceae</taxon>
        <taxon>Rickettsieae</taxon>
        <taxon>Rickettsia</taxon>
        <taxon>belli group</taxon>
    </lineage>
</organism>
<dbReference type="SUPFAM" id="SSF48403">
    <property type="entry name" value="Ankyrin repeat"/>
    <property type="match status" value="1"/>
</dbReference>
<reference evidence="3 4" key="1">
    <citation type="submission" date="2015-02" db="EMBL/GenBank/DDBJ databases">
        <title>Genome Sequencing of Rickettsiales.</title>
        <authorList>
            <person name="Daugherty S.C."/>
            <person name="Su Q."/>
            <person name="Abolude K."/>
            <person name="Beier-Sexton M."/>
            <person name="Carlyon J.A."/>
            <person name="Carter R."/>
            <person name="Day N.P."/>
            <person name="Dumler S.J."/>
            <person name="Dyachenko V."/>
            <person name="Godinez A."/>
            <person name="Kurtti T.J."/>
            <person name="Lichay M."/>
            <person name="Mullins K.E."/>
            <person name="Ott S."/>
            <person name="Pappas-Brown V."/>
            <person name="Paris D.H."/>
            <person name="Patel P."/>
            <person name="Richards A.L."/>
            <person name="Sadzewicz L."/>
            <person name="Sears K."/>
            <person name="Seidman D."/>
            <person name="Sengamalay N."/>
            <person name="Stenos J."/>
            <person name="Tallon L.J."/>
            <person name="Vincent G."/>
            <person name="Fraser C.M."/>
            <person name="Munderloh U."/>
            <person name="Dunning-Hotopp J.C."/>
        </authorList>
    </citation>
    <scope>NUCLEOTIDE SEQUENCE [LARGE SCALE GENOMIC DNA]</scope>
    <source>
        <strain evidence="3 4">RML An4</strain>
    </source>
</reference>
<dbReference type="PATRIC" id="fig|1359193.3.peg.630"/>